<dbReference type="STRING" id="1353009.A0A1Y2J3N8"/>
<keyword evidence="4" id="KW-1185">Reference proteome</keyword>
<evidence type="ECO:0000256" key="2">
    <source>
        <dbReference type="SAM" id="SignalP"/>
    </source>
</evidence>
<feature type="chain" id="PRO_5012802069" description="Ser-Thr-rich glycosyl-phosphatidyl-inositol-anchored membrane family-domain-containing protein" evidence="2">
    <location>
        <begin position="24"/>
        <end position="254"/>
    </location>
</feature>
<feature type="compositionally biased region" description="Low complexity" evidence="1">
    <location>
        <begin position="212"/>
        <end position="232"/>
    </location>
</feature>
<evidence type="ECO:0000313" key="4">
    <source>
        <dbReference type="Proteomes" id="UP000193067"/>
    </source>
</evidence>
<sequence>MSTARACISFLVLGLLRLALVRAQNAPPPIIAPRSGDIWPVGSTQTIKWSAQGVQVFTPAGKPIPGTIWLGHLTNSTSGFWLWVDTPLADGFALASEEVQIIVPNVPTASDYFIAMDISNNLSQLFTIQNPDDPKGTSAEPSTISVSTLPISSFSVSTTGSGTTSATGSVNATSTSASSDTSGATSSASSSSSSSASNQSTATVLTGTNTKPTSASATSSSSGSPSSSPTNAAVRAASTGLAFFSSAFAAFLLA</sequence>
<dbReference type="Proteomes" id="UP000193067">
    <property type="component" value="Unassembled WGS sequence"/>
</dbReference>
<evidence type="ECO:0000313" key="3">
    <source>
        <dbReference type="EMBL" id="OSD08030.1"/>
    </source>
</evidence>
<protein>
    <recommendedName>
        <fullName evidence="5">Ser-Thr-rich glycosyl-phosphatidyl-inositol-anchored membrane family-domain-containing protein</fullName>
    </recommendedName>
</protein>
<gene>
    <name evidence="3" type="ORF">PYCCODRAFT_1430218</name>
</gene>
<accession>A0A1Y2J3N8</accession>
<dbReference type="EMBL" id="KZ084087">
    <property type="protein sequence ID" value="OSD08030.1"/>
    <property type="molecule type" value="Genomic_DNA"/>
</dbReference>
<proteinExistence type="predicted"/>
<evidence type="ECO:0000256" key="1">
    <source>
        <dbReference type="SAM" id="MobiDB-lite"/>
    </source>
</evidence>
<feature type="compositionally biased region" description="Low complexity" evidence="1">
    <location>
        <begin position="159"/>
        <end position="203"/>
    </location>
</feature>
<feature type="region of interest" description="Disordered" evidence="1">
    <location>
        <begin position="159"/>
        <end position="232"/>
    </location>
</feature>
<dbReference type="AlphaFoldDB" id="A0A1Y2J3N8"/>
<feature type="signal peptide" evidence="2">
    <location>
        <begin position="1"/>
        <end position="23"/>
    </location>
</feature>
<dbReference type="OrthoDB" id="2757865at2759"/>
<name>A0A1Y2J3N8_TRAC3</name>
<keyword evidence="2" id="KW-0732">Signal</keyword>
<evidence type="ECO:0008006" key="5">
    <source>
        <dbReference type="Google" id="ProtNLM"/>
    </source>
</evidence>
<organism evidence="3 4">
    <name type="scientific">Trametes coccinea (strain BRFM310)</name>
    <name type="common">Pycnoporus coccineus</name>
    <dbReference type="NCBI Taxonomy" id="1353009"/>
    <lineage>
        <taxon>Eukaryota</taxon>
        <taxon>Fungi</taxon>
        <taxon>Dikarya</taxon>
        <taxon>Basidiomycota</taxon>
        <taxon>Agaricomycotina</taxon>
        <taxon>Agaricomycetes</taxon>
        <taxon>Polyporales</taxon>
        <taxon>Polyporaceae</taxon>
        <taxon>Trametes</taxon>
    </lineage>
</organism>
<reference evidence="3 4" key="1">
    <citation type="journal article" date="2015" name="Biotechnol. Biofuels">
        <title>Enhanced degradation of softwood versus hardwood by the white-rot fungus Pycnoporus coccineus.</title>
        <authorList>
            <person name="Couturier M."/>
            <person name="Navarro D."/>
            <person name="Chevret D."/>
            <person name="Henrissat B."/>
            <person name="Piumi F."/>
            <person name="Ruiz-Duenas F.J."/>
            <person name="Martinez A.T."/>
            <person name="Grigoriev I.V."/>
            <person name="Riley R."/>
            <person name="Lipzen A."/>
            <person name="Berrin J.G."/>
            <person name="Master E.R."/>
            <person name="Rosso M.N."/>
        </authorList>
    </citation>
    <scope>NUCLEOTIDE SEQUENCE [LARGE SCALE GENOMIC DNA]</scope>
    <source>
        <strain evidence="3 4">BRFM310</strain>
    </source>
</reference>